<dbReference type="EMBL" id="AHKC01012642">
    <property type="protein sequence ID" value="EKF29800.1"/>
    <property type="molecule type" value="Genomic_DNA"/>
</dbReference>
<dbReference type="InterPro" id="IPR046836">
    <property type="entry name" value="RHS_C"/>
</dbReference>
<dbReference type="Proteomes" id="UP000007350">
    <property type="component" value="Unassembled WGS sequence"/>
</dbReference>
<gene>
    <name evidence="2" type="ORF">MOQ_006399</name>
</gene>
<dbReference type="Pfam" id="PF07999">
    <property type="entry name" value="RHSP"/>
    <property type="match status" value="1"/>
</dbReference>
<dbReference type="InterPro" id="IPR006518">
    <property type="entry name" value="Trypano_RHS"/>
</dbReference>
<dbReference type="NCBIfam" id="TIGR01631">
    <property type="entry name" value="Trypano_RHS"/>
    <property type="match status" value="1"/>
</dbReference>
<sequence>MAAGSYLLYQLLHYDIDKIQVVVHCFGDTAYVFNKITQTVTKYEGEITSKTVVWSLWQRGMKGYIIYDVARKGTPPATNFAPASGWGMIVVSSPNVGNYDKWVSQVTAKRIIMNCPDEMDVKAMCAWMKQGVKTDKQEEYWEMVKKRMYFIGPLQRHIFDDKTFNERCGAVKFALDSINEVTVKEYFLRGGELPWYSENPSHKLVKIVRELYEDCETFFNAPICAFTSRKKHWKFS</sequence>
<protein>
    <submittedName>
        <fullName evidence="2">Retrotransposon hot spot (RHS) protein, putative</fullName>
    </submittedName>
</protein>
<proteinExistence type="predicted"/>
<evidence type="ECO:0000313" key="3">
    <source>
        <dbReference type="Proteomes" id="UP000007350"/>
    </source>
</evidence>
<feature type="domain" description="Retrotransposon hot spot protein,C-terminal" evidence="1">
    <location>
        <begin position="1"/>
        <end position="230"/>
    </location>
</feature>
<organism evidence="2 3">
    <name type="scientific">Trypanosoma cruzi marinkellei</name>
    <dbReference type="NCBI Taxonomy" id="85056"/>
    <lineage>
        <taxon>Eukaryota</taxon>
        <taxon>Discoba</taxon>
        <taxon>Euglenozoa</taxon>
        <taxon>Kinetoplastea</taxon>
        <taxon>Metakinetoplastina</taxon>
        <taxon>Trypanosomatida</taxon>
        <taxon>Trypanosomatidae</taxon>
        <taxon>Trypanosoma</taxon>
        <taxon>Schizotrypanum</taxon>
    </lineage>
</organism>
<comment type="caution">
    <text evidence="2">The sequence shown here is derived from an EMBL/GenBank/DDBJ whole genome shotgun (WGS) entry which is preliminary data.</text>
</comment>
<accession>K2MRV6</accession>
<name>K2MRV6_TRYCR</name>
<evidence type="ECO:0000313" key="2">
    <source>
        <dbReference type="EMBL" id="EKF29800.1"/>
    </source>
</evidence>
<dbReference type="AlphaFoldDB" id="K2MRV6"/>
<evidence type="ECO:0000259" key="1">
    <source>
        <dbReference type="Pfam" id="PF07999"/>
    </source>
</evidence>
<reference evidence="2 3" key="1">
    <citation type="journal article" date="2012" name="BMC Genomics">
        <title>Comparative genomic analysis of human infective Trypanosoma cruzi lineages with the bat-restricted subspecies T. cruzi marinkellei.</title>
        <authorList>
            <person name="Franzen O."/>
            <person name="Talavera-Lopez C."/>
            <person name="Ochaya S."/>
            <person name="Butler C.E."/>
            <person name="Messenger L.A."/>
            <person name="Lewis M.D."/>
            <person name="Llewellyn M.S."/>
            <person name="Marinkelle C.J."/>
            <person name="Tyler K.M."/>
            <person name="Miles M.A."/>
            <person name="Andersson B."/>
        </authorList>
    </citation>
    <scope>NUCLEOTIDE SEQUENCE [LARGE SCALE GENOMIC DNA]</scope>
    <source>
        <strain evidence="2 3">B7</strain>
    </source>
</reference>
<keyword evidence="3" id="KW-1185">Reference proteome</keyword>
<dbReference type="OrthoDB" id="252338at2759"/>